<dbReference type="AlphaFoldDB" id="A0A3R7FMM2"/>
<evidence type="ECO:0000313" key="1">
    <source>
        <dbReference type="EMBL" id="RKM91948.1"/>
    </source>
</evidence>
<comment type="caution">
    <text evidence="1">The sequence shown here is derived from an EMBL/GenBank/DDBJ whole genome shotgun (WGS) entry which is preliminary data.</text>
</comment>
<proteinExistence type="predicted"/>
<organism evidence="1 2">
    <name type="scientific">Streptomyces xinghaiensis</name>
    <dbReference type="NCBI Taxonomy" id="1038928"/>
    <lineage>
        <taxon>Bacteria</taxon>
        <taxon>Bacillati</taxon>
        <taxon>Actinomycetota</taxon>
        <taxon>Actinomycetes</taxon>
        <taxon>Kitasatosporales</taxon>
        <taxon>Streptomycetaceae</taxon>
        <taxon>Streptomyces</taxon>
    </lineage>
</organism>
<reference evidence="1 2" key="1">
    <citation type="journal article" date="2014" name="Genome Announc.">
        <title>Draft Genome Sequence of Streptomyces fradiae ATCC 19609, a Strain Highly Sensitive to Antibiotics.</title>
        <authorList>
            <person name="Bekker O.B."/>
            <person name="Klimina K.M."/>
            <person name="Vatlin A.A."/>
            <person name="Zakharevich N.V."/>
            <person name="Kasianov A.S."/>
            <person name="Danilenko V.N."/>
        </authorList>
    </citation>
    <scope>NUCLEOTIDE SEQUENCE [LARGE SCALE GENOMIC DNA]</scope>
    <source>
        <strain evidence="1 2">ATCC 19609</strain>
    </source>
</reference>
<name>A0A3R7FMM2_9ACTN</name>
<gene>
    <name evidence="1" type="ORF">SFRA_026220</name>
</gene>
<dbReference type="OrthoDB" id="4302906at2"/>
<dbReference type="EMBL" id="JNAD02000015">
    <property type="protein sequence ID" value="RKM91948.1"/>
    <property type="molecule type" value="Genomic_DNA"/>
</dbReference>
<sequence length="176" mass="20299">MALITEYSTTARPDRRIVEVYDADAYLGDDDSLAASRSQVVAGNGYHLYLHSLQDDIRVRVTLRIWDAPRSLPEDIEGSVPVSLESETGIMVISQFTSEPAGEMTLPRPGVYEGHAWWTGRQATGDYHTTCMHRRFTEKWDHDRVRQAWRECPVQEQYVLDLWYVREPEPVDDEDL</sequence>
<evidence type="ECO:0000313" key="2">
    <source>
        <dbReference type="Proteomes" id="UP000028058"/>
    </source>
</evidence>
<dbReference type="RefSeq" id="WP_043462355.1">
    <property type="nucleotide sequence ID" value="NZ_CP134822.1"/>
</dbReference>
<accession>A0A3R7FMM2</accession>
<keyword evidence="2" id="KW-1185">Reference proteome</keyword>
<protein>
    <submittedName>
        <fullName evidence="1">Uncharacterized protein</fullName>
    </submittedName>
</protein>
<dbReference type="Proteomes" id="UP000028058">
    <property type="component" value="Unassembled WGS sequence"/>
</dbReference>